<keyword evidence="2" id="KW-1133">Transmembrane helix</keyword>
<name>A0A5B7SR60_9FLAO</name>
<organism evidence="4 5">
    <name type="scientific">Aggregatimonas sangjinii</name>
    <dbReference type="NCBI Taxonomy" id="2583587"/>
    <lineage>
        <taxon>Bacteria</taxon>
        <taxon>Pseudomonadati</taxon>
        <taxon>Bacteroidota</taxon>
        <taxon>Flavobacteriia</taxon>
        <taxon>Flavobacteriales</taxon>
        <taxon>Flavobacteriaceae</taxon>
        <taxon>Aggregatimonas</taxon>
    </lineage>
</organism>
<dbReference type="InterPro" id="IPR025645">
    <property type="entry name" value="DUF4349"/>
</dbReference>
<evidence type="ECO:0000256" key="1">
    <source>
        <dbReference type="SAM" id="Coils"/>
    </source>
</evidence>
<accession>A0A5B7SR60</accession>
<evidence type="ECO:0000259" key="3">
    <source>
        <dbReference type="Pfam" id="PF14257"/>
    </source>
</evidence>
<keyword evidence="1" id="KW-0175">Coiled coil</keyword>
<dbReference type="KEGG" id="asag:FGM00_14040"/>
<gene>
    <name evidence="4" type="ORF">FGM00_14040</name>
</gene>
<dbReference type="Proteomes" id="UP000310017">
    <property type="component" value="Chromosome"/>
</dbReference>
<keyword evidence="2" id="KW-0812">Transmembrane</keyword>
<dbReference type="AlphaFoldDB" id="A0A5B7SR60"/>
<evidence type="ECO:0000313" key="5">
    <source>
        <dbReference type="Proteomes" id="UP000310017"/>
    </source>
</evidence>
<feature type="transmembrane region" description="Helical" evidence="2">
    <location>
        <begin position="253"/>
        <end position="275"/>
    </location>
</feature>
<feature type="domain" description="DUF4349" evidence="3">
    <location>
        <begin position="84"/>
        <end position="236"/>
    </location>
</feature>
<reference evidence="4 5" key="1">
    <citation type="submission" date="2019-05" db="EMBL/GenBank/DDBJ databases">
        <title>Genome sequencing of F202Z8.</title>
        <authorList>
            <person name="Kwon Y.M."/>
        </authorList>
    </citation>
    <scope>NUCLEOTIDE SEQUENCE [LARGE SCALE GENOMIC DNA]</scope>
    <source>
        <strain evidence="4 5">F202Z8</strain>
    </source>
</reference>
<feature type="transmembrane region" description="Helical" evidence="2">
    <location>
        <begin position="12"/>
        <end position="30"/>
    </location>
</feature>
<dbReference type="Pfam" id="PF14257">
    <property type="entry name" value="DUF4349"/>
    <property type="match status" value="1"/>
</dbReference>
<sequence>MKLYIKKNIKKTIVWLLGLFVLMFAFRLIYGYQTVTEVAPTDVFLQLESGMEMNARKNYASMKYKVGVAQSPIGVDQKYEKIADIRTYSTQFDAEETAIRKEVENYKGLIQFENKSGNEGYRKLDLIIGVPPQHFDFIYGNLIKIGQVQAKQITKTDKTNEYKELNAKKTSLEKIRQSLIGLKEKGGKIEEFMQLENRILEIEQQLQELGVSLGNFDDENEFCTVKVALSEGKELHIGLLQRIKVALEWTIKYYLLAMLAFSFMAFFAYLALLSIEKIKSNN</sequence>
<dbReference type="RefSeq" id="WP_138853514.1">
    <property type="nucleotide sequence ID" value="NZ_CP040710.1"/>
</dbReference>
<keyword evidence="2" id="KW-0472">Membrane</keyword>
<proteinExistence type="predicted"/>
<evidence type="ECO:0000313" key="4">
    <source>
        <dbReference type="EMBL" id="QCX01175.1"/>
    </source>
</evidence>
<dbReference type="OrthoDB" id="651340at2"/>
<evidence type="ECO:0000256" key="2">
    <source>
        <dbReference type="SAM" id="Phobius"/>
    </source>
</evidence>
<keyword evidence="5" id="KW-1185">Reference proteome</keyword>
<feature type="coiled-coil region" evidence="1">
    <location>
        <begin position="155"/>
        <end position="212"/>
    </location>
</feature>
<dbReference type="EMBL" id="CP040710">
    <property type="protein sequence ID" value="QCX01175.1"/>
    <property type="molecule type" value="Genomic_DNA"/>
</dbReference>
<protein>
    <submittedName>
        <fullName evidence="4">DUF4349 domain-containing protein</fullName>
    </submittedName>
</protein>